<sequence>MGKRIGYARVSTDDQNLDLQRDALALAGCSVVYEETISGKSADRPELEHCLKALRSGDTLVVWRLDRLGRSLPDLVGIVSSLEREGVAFESITERIETTSAAGKLIFHVFAALAEFERNLIRERTSAGLAAARARGRKGGRKPVLDDRQVREIRALLRDPEIQVTDVARRYGVSRTTLYRYVGSSKSSCSGQPIPDSGVSFSTAAGGSPSLY</sequence>
<dbReference type="InterPro" id="IPR036162">
    <property type="entry name" value="Resolvase-like_N_sf"/>
</dbReference>
<dbReference type="InterPro" id="IPR006119">
    <property type="entry name" value="Resolv_N"/>
</dbReference>
<evidence type="ECO:0000256" key="5">
    <source>
        <dbReference type="PROSITE-ProRule" id="PRU10137"/>
    </source>
</evidence>
<keyword evidence="4" id="KW-0233">DNA recombination</keyword>
<dbReference type="Proteomes" id="UP001336015">
    <property type="component" value="Unassembled WGS sequence"/>
</dbReference>
<dbReference type="SUPFAM" id="SSF53041">
    <property type="entry name" value="Resolvase-like"/>
    <property type="match status" value="1"/>
</dbReference>
<feature type="region of interest" description="Disordered" evidence="6">
    <location>
        <begin position="186"/>
        <end position="212"/>
    </location>
</feature>
<dbReference type="InterPro" id="IPR050639">
    <property type="entry name" value="SSR_resolvase"/>
</dbReference>
<evidence type="ECO:0000256" key="3">
    <source>
        <dbReference type="ARBA" id="ARBA00023125"/>
    </source>
</evidence>
<dbReference type="Gene3D" id="1.10.10.60">
    <property type="entry name" value="Homeodomain-like"/>
    <property type="match status" value="1"/>
</dbReference>
<dbReference type="Pfam" id="PF00239">
    <property type="entry name" value="Resolvase"/>
    <property type="match status" value="1"/>
</dbReference>
<evidence type="ECO:0000313" key="9">
    <source>
        <dbReference type="Proteomes" id="UP001336015"/>
    </source>
</evidence>
<feature type="domain" description="Resolvase/invertase-type recombinase catalytic" evidence="7">
    <location>
        <begin position="3"/>
        <end position="136"/>
    </location>
</feature>
<dbReference type="InterPro" id="IPR009057">
    <property type="entry name" value="Homeodomain-like_sf"/>
</dbReference>
<dbReference type="PROSITE" id="PS00398">
    <property type="entry name" value="RECOMBINASES_2"/>
    <property type="match status" value="1"/>
</dbReference>
<dbReference type="InterPro" id="IPR006120">
    <property type="entry name" value="Resolvase_HTH_dom"/>
</dbReference>
<evidence type="ECO:0000256" key="6">
    <source>
        <dbReference type="SAM" id="MobiDB-lite"/>
    </source>
</evidence>
<feature type="active site" description="O-(5'-phospho-DNA)-serine intermediate" evidence="5">
    <location>
        <position position="11"/>
    </location>
</feature>
<dbReference type="CDD" id="cd00569">
    <property type="entry name" value="HTH_Hin_like"/>
    <property type="match status" value="1"/>
</dbReference>
<dbReference type="CDD" id="cd03768">
    <property type="entry name" value="SR_ResInv"/>
    <property type="match status" value="1"/>
</dbReference>
<name>A0ABU6BZ14_9PSED</name>
<evidence type="ECO:0000256" key="1">
    <source>
        <dbReference type="ARBA" id="ARBA00009913"/>
    </source>
</evidence>
<dbReference type="PROSITE" id="PS51736">
    <property type="entry name" value="RECOMBINASES_3"/>
    <property type="match status" value="1"/>
</dbReference>
<dbReference type="InterPro" id="IPR006118">
    <property type="entry name" value="Recombinase_CS"/>
</dbReference>
<evidence type="ECO:0000256" key="4">
    <source>
        <dbReference type="ARBA" id="ARBA00023172"/>
    </source>
</evidence>
<keyword evidence="9" id="KW-1185">Reference proteome</keyword>
<accession>A0ABU6BZ14</accession>
<dbReference type="Gene3D" id="3.40.50.1390">
    <property type="entry name" value="Resolvase, N-terminal catalytic domain"/>
    <property type="match status" value="1"/>
</dbReference>
<comment type="caution">
    <text evidence="8">The sequence shown here is derived from an EMBL/GenBank/DDBJ whole genome shotgun (WGS) entry which is preliminary data.</text>
</comment>
<evidence type="ECO:0000259" key="7">
    <source>
        <dbReference type="PROSITE" id="PS51736"/>
    </source>
</evidence>
<gene>
    <name evidence="8" type="ORF">LLW09_22670</name>
</gene>
<keyword evidence="2" id="KW-0229">DNA integration</keyword>
<dbReference type="SUPFAM" id="SSF46689">
    <property type="entry name" value="Homeodomain-like"/>
    <property type="match status" value="1"/>
</dbReference>
<dbReference type="PANTHER" id="PTHR30461:SF2">
    <property type="entry name" value="SERINE RECOMBINASE PINE-RELATED"/>
    <property type="match status" value="1"/>
</dbReference>
<dbReference type="Pfam" id="PF02796">
    <property type="entry name" value="HTH_7"/>
    <property type="match status" value="1"/>
</dbReference>
<protein>
    <submittedName>
        <fullName evidence="8">Recombinase family protein</fullName>
    </submittedName>
</protein>
<reference evidence="8 9" key="1">
    <citation type="journal article" date="2023" name="Int J Dairy Technol">
        <title>Genome based analysis of Pseudomonas paracarnis RQ057, a strain responsible for blue discoloration spoilage in processed cheese.</title>
        <authorList>
            <person name="Rodrigues Rd.S."/>
            <person name="Machado S.G."/>
            <person name="de Carvalho A.F."/>
            <person name="Nero L.A."/>
        </authorList>
    </citation>
    <scope>NUCLEOTIDE SEQUENCE [LARGE SCALE GENOMIC DNA]</scope>
    <source>
        <strain evidence="8 9">RQ057</strain>
    </source>
</reference>
<comment type="similarity">
    <text evidence="1">Belongs to the site-specific recombinase resolvase family.</text>
</comment>
<dbReference type="SMART" id="SM00857">
    <property type="entry name" value="Resolvase"/>
    <property type="match status" value="1"/>
</dbReference>
<dbReference type="PANTHER" id="PTHR30461">
    <property type="entry name" value="DNA-INVERTASE FROM LAMBDOID PROPHAGE"/>
    <property type="match status" value="1"/>
</dbReference>
<evidence type="ECO:0000256" key="2">
    <source>
        <dbReference type="ARBA" id="ARBA00022908"/>
    </source>
</evidence>
<feature type="compositionally biased region" description="Polar residues" evidence="6">
    <location>
        <begin position="199"/>
        <end position="212"/>
    </location>
</feature>
<dbReference type="RefSeq" id="WP_227335233.1">
    <property type="nucleotide sequence ID" value="NZ_JAEFBF010000026.1"/>
</dbReference>
<evidence type="ECO:0000313" key="8">
    <source>
        <dbReference type="EMBL" id="MEB3785333.1"/>
    </source>
</evidence>
<keyword evidence="3" id="KW-0238">DNA-binding</keyword>
<organism evidence="8 9">
    <name type="scientific">Pseudomonas paracarnis</name>
    <dbReference type="NCBI Taxonomy" id="2750625"/>
    <lineage>
        <taxon>Bacteria</taxon>
        <taxon>Pseudomonadati</taxon>
        <taxon>Pseudomonadota</taxon>
        <taxon>Gammaproteobacteria</taxon>
        <taxon>Pseudomonadales</taxon>
        <taxon>Pseudomonadaceae</taxon>
        <taxon>Pseudomonas</taxon>
    </lineage>
</organism>
<dbReference type="PROSITE" id="PS00397">
    <property type="entry name" value="RECOMBINASES_1"/>
    <property type="match status" value="1"/>
</dbReference>
<dbReference type="EMBL" id="JAJGWQ010000019">
    <property type="protein sequence ID" value="MEB3785333.1"/>
    <property type="molecule type" value="Genomic_DNA"/>
</dbReference>
<proteinExistence type="inferred from homology"/>